<keyword evidence="1" id="KW-0812">Transmembrane</keyword>
<keyword evidence="3" id="KW-1185">Reference proteome</keyword>
<comment type="caution">
    <text evidence="2">The sequence shown here is derived from an EMBL/GenBank/DDBJ whole genome shotgun (WGS) entry which is preliminary data.</text>
</comment>
<sequence length="141" mass="16589">MVGYIYLACILVMIMLIYEGVTTATSYAPKRIKNMTVITLILVLSKYISLLLLYLNQKVPYIYLLKPIIFLEIVYLPVIGFICIYIFSRNNKIKLNYFYIISTIFLLIYFFITIKAPIKTVLSQLYGYTIILEKDYNMYLI</sequence>
<feature type="transmembrane region" description="Helical" evidence="1">
    <location>
        <begin position="35"/>
        <end position="55"/>
    </location>
</feature>
<feature type="transmembrane region" description="Helical" evidence="1">
    <location>
        <begin position="6"/>
        <end position="28"/>
    </location>
</feature>
<reference evidence="2 3" key="1">
    <citation type="submission" date="2020-08" db="EMBL/GenBank/DDBJ databases">
        <title>A Genomic Blueprint of the Chicken Gut Microbiome.</title>
        <authorList>
            <person name="Gilroy R."/>
            <person name="Ravi A."/>
            <person name="Getino M."/>
            <person name="Pursley I."/>
            <person name="Horton D.L."/>
            <person name="Alikhan N.-F."/>
            <person name="Baker D."/>
            <person name="Gharbi K."/>
            <person name="Hall N."/>
            <person name="Watson M."/>
            <person name="Adriaenssens E.M."/>
            <person name="Foster-Nyarko E."/>
            <person name="Jarju S."/>
            <person name="Secka A."/>
            <person name="Antonio M."/>
            <person name="Oren A."/>
            <person name="Chaudhuri R."/>
            <person name="La Ragione R.M."/>
            <person name="Hildebrand F."/>
            <person name="Pallen M.J."/>
        </authorList>
    </citation>
    <scope>NUCLEOTIDE SEQUENCE [LARGE SCALE GENOMIC DNA]</scope>
    <source>
        <strain evidence="2 3">N37</strain>
    </source>
</reference>
<gene>
    <name evidence="2" type="ORF">H9637_03160</name>
</gene>
<protein>
    <recommendedName>
        <fullName evidence="4">Histidine kinase N-terminal 7TM region domain-containing protein</fullName>
    </recommendedName>
</protein>
<proteinExistence type="predicted"/>
<evidence type="ECO:0000313" key="3">
    <source>
        <dbReference type="Proteomes" id="UP000627166"/>
    </source>
</evidence>
<dbReference type="RefSeq" id="WP_191739028.1">
    <property type="nucleotide sequence ID" value="NZ_JACSQB010000025.1"/>
</dbReference>
<evidence type="ECO:0000256" key="1">
    <source>
        <dbReference type="SAM" id="Phobius"/>
    </source>
</evidence>
<name>A0ABR8YP68_9CLOT</name>
<feature type="transmembrane region" description="Helical" evidence="1">
    <location>
        <begin position="61"/>
        <end position="85"/>
    </location>
</feature>
<accession>A0ABR8YP68</accession>
<organism evidence="2 3">
    <name type="scientific">Clostridium faecium</name>
    <dbReference type="NCBI Taxonomy" id="2762223"/>
    <lineage>
        <taxon>Bacteria</taxon>
        <taxon>Bacillati</taxon>
        <taxon>Bacillota</taxon>
        <taxon>Clostridia</taxon>
        <taxon>Eubacteriales</taxon>
        <taxon>Clostridiaceae</taxon>
        <taxon>Clostridium</taxon>
    </lineage>
</organism>
<feature type="non-terminal residue" evidence="2">
    <location>
        <position position="141"/>
    </location>
</feature>
<dbReference type="EMBL" id="JACSQB010000025">
    <property type="protein sequence ID" value="MBD8046051.1"/>
    <property type="molecule type" value="Genomic_DNA"/>
</dbReference>
<keyword evidence="1" id="KW-0472">Membrane</keyword>
<evidence type="ECO:0008006" key="4">
    <source>
        <dbReference type="Google" id="ProtNLM"/>
    </source>
</evidence>
<evidence type="ECO:0000313" key="2">
    <source>
        <dbReference type="EMBL" id="MBD8046051.1"/>
    </source>
</evidence>
<dbReference type="Proteomes" id="UP000627166">
    <property type="component" value="Unassembled WGS sequence"/>
</dbReference>
<feature type="transmembrane region" description="Helical" evidence="1">
    <location>
        <begin position="97"/>
        <end position="118"/>
    </location>
</feature>
<keyword evidence="1" id="KW-1133">Transmembrane helix</keyword>